<dbReference type="Pfam" id="PF01391">
    <property type="entry name" value="Collagen"/>
    <property type="match status" value="1"/>
</dbReference>
<evidence type="ECO:0000313" key="9">
    <source>
        <dbReference type="EMBL" id="AFO93755.1"/>
    </source>
</evidence>
<protein>
    <submittedName>
        <fullName evidence="10">Collagen type VI alpha 1 chain</fullName>
    </submittedName>
    <submittedName>
        <fullName evidence="9">Collagen, type VI, alpha 1</fullName>
    </submittedName>
</protein>
<dbReference type="InterPro" id="IPR008160">
    <property type="entry name" value="Collagen"/>
</dbReference>
<dbReference type="PANTHER" id="PTHR24020">
    <property type="entry name" value="COLLAGEN ALPHA"/>
    <property type="match status" value="1"/>
</dbReference>
<feature type="signal peptide" evidence="7">
    <location>
        <begin position="1"/>
        <end position="21"/>
    </location>
</feature>
<feature type="compositionally biased region" description="Gly residues" evidence="6">
    <location>
        <begin position="410"/>
        <end position="419"/>
    </location>
</feature>
<evidence type="ECO:0000256" key="2">
    <source>
        <dbReference type="ARBA" id="ARBA00022525"/>
    </source>
</evidence>
<feature type="region of interest" description="Disordered" evidence="6">
    <location>
        <begin position="255"/>
        <end position="586"/>
    </location>
</feature>
<keyword evidence="7" id="KW-0732">Signal</keyword>
<dbReference type="SUPFAM" id="SSF53300">
    <property type="entry name" value="vWA-like"/>
    <property type="match status" value="3"/>
</dbReference>
<feature type="compositionally biased region" description="Acidic residues" evidence="6">
    <location>
        <begin position="547"/>
        <end position="558"/>
    </location>
</feature>
<evidence type="ECO:0000313" key="10">
    <source>
        <dbReference type="Ensembl" id="ENSCMIP00000029406.1"/>
    </source>
</evidence>
<dbReference type="PROSITE" id="PS50234">
    <property type="entry name" value="VWFA"/>
    <property type="match status" value="3"/>
</dbReference>
<feature type="chain" id="PRO_5044739457" evidence="7">
    <location>
        <begin position="22"/>
        <end position="1013"/>
    </location>
</feature>
<dbReference type="AlphaFoldDB" id="V9K7X3"/>
<evidence type="ECO:0000256" key="3">
    <source>
        <dbReference type="ARBA" id="ARBA00022530"/>
    </source>
</evidence>
<feature type="domain" description="VWFA" evidence="8">
    <location>
        <begin position="38"/>
        <end position="236"/>
    </location>
</feature>
<evidence type="ECO:0000259" key="8">
    <source>
        <dbReference type="PROSITE" id="PS50234"/>
    </source>
</evidence>
<dbReference type="GeneTree" id="ENSGT00940000162889"/>
<feature type="domain" description="VWFA" evidence="8">
    <location>
        <begin position="612"/>
        <end position="798"/>
    </location>
</feature>
<organism evidence="9">
    <name type="scientific">Callorhinchus milii</name>
    <name type="common">Ghost shark</name>
    <dbReference type="NCBI Taxonomy" id="7868"/>
    <lineage>
        <taxon>Eukaryota</taxon>
        <taxon>Metazoa</taxon>
        <taxon>Chordata</taxon>
        <taxon>Craniata</taxon>
        <taxon>Vertebrata</taxon>
        <taxon>Chondrichthyes</taxon>
        <taxon>Holocephali</taxon>
        <taxon>Chimaeriformes</taxon>
        <taxon>Callorhinchidae</taxon>
        <taxon>Callorhinchus</taxon>
    </lineage>
</organism>
<dbReference type="EMBL" id="JW861238">
    <property type="protein sequence ID" value="AFO93755.1"/>
    <property type="molecule type" value="mRNA"/>
</dbReference>
<feature type="domain" description="VWFA" evidence="8">
    <location>
        <begin position="822"/>
        <end position="1006"/>
    </location>
</feature>
<dbReference type="FunFam" id="3.40.50.410:FF:000026">
    <property type="entry name" value="Collagen, type VI, alpha 1"/>
    <property type="match status" value="1"/>
</dbReference>
<feature type="compositionally biased region" description="Gly residues" evidence="6">
    <location>
        <begin position="526"/>
        <end position="535"/>
    </location>
</feature>
<dbReference type="GeneID" id="103182883"/>
<comment type="subcellular location">
    <subcellularLocation>
        <location evidence="1">Secreted</location>
        <location evidence="1">Extracellular space</location>
        <location evidence="1">Extracellular matrix</location>
    </subcellularLocation>
</comment>
<evidence type="ECO:0000256" key="5">
    <source>
        <dbReference type="ARBA" id="ARBA00022889"/>
    </source>
</evidence>
<reference evidence="11" key="2">
    <citation type="journal article" date="2007" name="PLoS Biol.">
        <title>Survey sequencing and comparative analysis of the elephant shark (Callorhinchus milii) genome.</title>
        <authorList>
            <person name="Venkatesh B."/>
            <person name="Kirkness E.F."/>
            <person name="Loh Y.H."/>
            <person name="Halpern A.L."/>
            <person name="Lee A.P."/>
            <person name="Johnson J."/>
            <person name="Dandona N."/>
            <person name="Viswanathan L.D."/>
            <person name="Tay A."/>
            <person name="Venter J.C."/>
            <person name="Strausberg R.L."/>
            <person name="Brenner S."/>
        </authorList>
    </citation>
    <scope>NUCLEOTIDE SEQUENCE [LARGE SCALE GENOMIC DNA]</scope>
</reference>
<dbReference type="PRINTS" id="PR00453">
    <property type="entry name" value="VWFADOMAIN"/>
</dbReference>
<dbReference type="GO" id="GO:0005581">
    <property type="term" value="C:collagen trimer"/>
    <property type="evidence" value="ECO:0007669"/>
    <property type="project" value="UniProtKB-KW"/>
</dbReference>
<dbReference type="KEGG" id="cmk:103182883"/>
<feature type="compositionally biased region" description="Low complexity" evidence="6">
    <location>
        <begin position="420"/>
        <end position="435"/>
    </location>
</feature>
<dbReference type="OrthoDB" id="8889285at2759"/>
<dbReference type="InterPro" id="IPR002035">
    <property type="entry name" value="VWF_A"/>
</dbReference>
<dbReference type="Proteomes" id="UP000314986">
    <property type="component" value="Unassembled WGS sequence"/>
</dbReference>
<keyword evidence="4" id="KW-0677">Repeat</keyword>
<dbReference type="SMART" id="SM00327">
    <property type="entry name" value="VWA"/>
    <property type="match status" value="3"/>
</dbReference>
<evidence type="ECO:0000256" key="7">
    <source>
        <dbReference type="SAM" id="SignalP"/>
    </source>
</evidence>
<dbReference type="STRING" id="7868.ENSCMIP00000029406"/>
<gene>
    <name evidence="10" type="primary">LOC103182883</name>
</gene>
<dbReference type="PANTHER" id="PTHR24020:SF84">
    <property type="entry name" value="VWFA DOMAIN-CONTAINING PROTEIN"/>
    <property type="match status" value="1"/>
</dbReference>
<feature type="compositionally biased region" description="Basic and acidic residues" evidence="6">
    <location>
        <begin position="297"/>
        <end position="333"/>
    </location>
</feature>
<keyword evidence="9" id="KW-0176">Collagen</keyword>
<dbReference type="InterPro" id="IPR050525">
    <property type="entry name" value="ECM_Assembly_Org"/>
</dbReference>
<dbReference type="Gene3D" id="3.40.50.410">
    <property type="entry name" value="von Willebrand factor, type A domain"/>
    <property type="match status" value="3"/>
</dbReference>
<dbReference type="Pfam" id="PF00092">
    <property type="entry name" value="VWA"/>
    <property type="match status" value="3"/>
</dbReference>
<reference evidence="10" key="4">
    <citation type="submission" date="2025-05" db="UniProtKB">
        <authorList>
            <consortium name="Ensembl"/>
        </authorList>
    </citation>
    <scope>IDENTIFICATION</scope>
</reference>
<dbReference type="InterPro" id="IPR036465">
    <property type="entry name" value="vWFA_dom_sf"/>
</dbReference>
<keyword evidence="5" id="KW-0130">Cell adhesion</keyword>
<sequence>MTSKTLLTLLQLCWMWNFLQAQPYVQGNNVYHGDCPVDLFFVLDTSESVALRVQPYGYLVDLVKKFTRNFIDNLNNRYFRCDQNLEWNAGALHYSDEVMMIAELFHMTDNQKEIMKTKVQDVNFIGKGTYTDCAIQKGAEELLLGGSHHRENKYMIVVTDGHPIEGYKEPCGGLESAVSDAKNQGIKIFSVAITPDHLEARLNLIASDITYRRNFTATSFQEVELNNTIRTILETIYKEVEPVCCSFECQAQRGIPGVHGDPGTKGSDGRRGPHGPAGVPGPPGLIGDLGPAGHPGMKGDKGDRGEKGIRGHKGGKGEKGTPGKDGRDGEKGDSGYPGLPGCKGSPGFDGLTGPLGPKGDPGPFGSKGEKGRPGVNGERGRQGSIGKTGEKGDPGTRGSNGELGERGDDGSPGGDGAAGPKGVLGEDGPAGPPGRRGSRGTKGDSGPQGEQGREGPTGKQGNPGEPGKRGPLGFKGDEGLPGQEGPKGPLGAKGYPGDPGPMGETGDSGEPGNGTRGPQGLPGIPGNQGGPGLNGTEGLPGPKGDDGEPGDPGEDNDVPGEIGRKGAKGYRGGEGLPGPPGSIGIPGPSECEILDIIMRMCSCCECKCGPIDLLFIVDSSESIGAANFRLAKQFIITVIERLSKDEKLKFDGKESNVGVVQYSHQGTEELVSMKSQNINSLTELKSAIKNLRWIAGGTYTGTALDWSKTAFGGGLDKVKVVLVLTDGRSEIYRDPIPLSALCGSNTNVVAIGVDDIFKTEAASENLGQIACSSGPSPGLNLKRTNFLELLEDSFLETVTSFICKEKKCPDYSCPIQFNSQADITFLMDSSTSVGSRNFETTKTLVKRLADRFLKAKQLTPNAVRLSVIQYSTRPKIEVDFSSDYNAIARAIDKMAFMNNATDVGGALEHTINIYKNSLNRMKRILLFSDGRSQGELVNTIKQQVLAATREDIELYVIAVGEHVNEDNLRILVTGKSNVFNVDYSAKHLFRVKDYDSLLKGVLYQTISKHMSRD</sequence>
<dbReference type="OMA" id="QEKKCPD"/>
<keyword evidence="3" id="KW-0272">Extracellular matrix</keyword>
<keyword evidence="11" id="KW-1185">Reference proteome</keyword>
<reference evidence="11" key="1">
    <citation type="journal article" date="2006" name="Science">
        <title>Ancient noncoding elements conserved in the human genome.</title>
        <authorList>
            <person name="Venkatesh B."/>
            <person name="Kirkness E.F."/>
            <person name="Loh Y.H."/>
            <person name="Halpern A.L."/>
            <person name="Lee A.P."/>
            <person name="Johnson J."/>
            <person name="Dandona N."/>
            <person name="Viswanathan L.D."/>
            <person name="Tay A."/>
            <person name="Venter J.C."/>
            <person name="Strausberg R.L."/>
            <person name="Brenner S."/>
        </authorList>
    </citation>
    <scope>NUCLEOTIDE SEQUENCE [LARGE SCALE GENOMIC DNA]</scope>
</reference>
<name>V9K7X3_CALMI</name>
<evidence type="ECO:0000313" key="11">
    <source>
        <dbReference type="Proteomes" id="UP000314986"/>
    </source>
</evidence>
<accession>V9K7X3</accession>
<evidence type="ECO:0000256" key="6">
    <source>
        <dbReference type="SAM" id="MobiDB-lite"/>
    </source>
</evidence>
<evidence type="ECO:0000256" key="4">
    <source>
        <dbReference type="ARBA" id="ARBA00022737"/>
    </source>
</evidence>
<dbReference type="GO" id="GO:0007155">
    <property type="term" value="P:cell adhesion"/>
    <property type="evidence" value="ECO:0007669"/>
    <property type="project" value="UniProtKB-KW"/>
</dbReference>
<evidence type="ECO:0000256" key="1">
    <source>
        <dbReference type="ARBA" id="ARBA00004498"/>
    </source>
</evidence>
<dbReference type="Ensembl" id="ENSCMIT00000029873.1">
    <property type="protein sequence ID" value="ENSCMIP00000029406.1"/>
    <property type="gene ID" value="ENSCMIG00000012721.1"/>
</dbReference>
<keyword evidence="2" id="KW-0964">Secreted</keyword>
<proteinExistence type="evidence at transcript level"/>
<reference evidence="9 11" key="3">
    <citation type="journal article" date="2014" name="Nature">
        <title>Elephant shark genome provides unique insights into gnathostome evolution.</title>
        <authorList>
            <consortium name="International Elephant Shark Genome Sequencing Consortium"/>
            <person name="Venkatesh B."/>
            <person name="Lee A.P."/>
            <person name="Ravi V."/>
            <person name="Maurya A.K."/>
            <person name="Lian M.M."/>
            <person name="Swann J.B."/>
            <person name="Ohta Y."/>
            <person name="Flajnik M.F."/>
            <person name="Sutoh Y."/>
            <person name="Kasahara M."/>
            <person name="Hoon S."/>
            <person name="Gangu V."/>
            <person name="Roy S.W."/>
            <person name="Irimia M."/>
            <person name="Korzh V."/>
            <person name="Kondrychyn I."/>
            <person name="Lim Z.W."/>
            <person name="Tay B.H."/>
            <person name="Tohari S."/>
            <person name="Kong K.W."/>
            <person name="Ho S."/>
            <person name="Lorente-Galdos B."/>
            <person name="Quilez J."/>
            <person name="Marques-Bonet T."/>
            <person name="Raney B.J."/>
            <person name="Ingham P.W."/>
            <person name="Tay A."/>
            <person name="Hillier L.W."/>
            <person name="Minx P."/>
            <person name="Boehm T."/>
            <person name="Wilson R.K."/>
            <person name="Brenner S."/>
            <person name="Warren W.C."/>
        </authorList>
    </citation>
    <scope>NUCLEOTIDE SEQUENCE</scope>
    <source>
        <tissue evidence="9">Testis</tissue>
    </source>
</reference>